<organism evidence="1 2">
    <name type="scientific">Inconstantimicrobium mannanitabidum</name>
    <dbReference type="NCBI Taxonomy" id="1604901"/>
    <lineage>
        <taxon>Bacteria</taxon>
        <taxon>Bacillati</taxon>
        <taxon>Bacillota</taxon>
        <taxon>Clostridia</taxon>
        <taxon>Eubacteriales</taxon>
        <taxon>Clostridiaceae</taxon>
        <taxon>Inconstantimicrobium</taxon>
    </lineage>
</organism>
<dbReference type="EMBL" id="BROD01000001">
    <property type="protein sequence ID" value="GKX64755.1"/>
    <property type="molecule type" value="Genomic_DNA"/>
</dbReference>
<keyword evidence="2" id="KW-1185">Reference proteome</keyword>
<proteinExistence type="predicted"/>
<gene>
    <name evidence="1" type="ORF">rsdtw13_00130</name>
</gene>
<dbReference type="Proteomes" id="UP001058074">
    <property type="component" value="Unassembled WGS sequence"/>
</dbReference>
<evidence type="ECO:0000313" key="1">
    <source>
        <dbReference type="EMBL" id="GKX64755.1"/>
    </source>
</evidence>
<reference evidence="1" key="1">
    <citation type="journal article" date="2025" name="Int. J. Syst. Evol. Microbiol.">
        <title>Inconstantimicrobium mannanitabidum sp. nov., a novel member of the family Clostridiaceae isolated from anoxic soil under the treatment of reductive soil disinfestation.</title>
        <authorList>
            <person name="Ueki A."/>
            <person name="Tonouchi A."/>
            <person name="Honma S."/>
            <person name="Kaku N."/>
            <person name="Ueki K."/>
        </authorList>
    </citation>
    <scope>NUCLEOTIDE SEQUENCE</scope>
    <source>
        <strain evidence="1">TW13</strain>
    </source>
</reference>
<sequence length="181" mass="21110">MKKSELRQEIKAKRKLFYETDKELKDRYDDELIEVLINDEQYKKAKNIFCYIGMDEEINTKRFIERALKDEKNISVPKVIKKHEIKAININSLNDLVEVPPFGILEPRDCNNVMEDIDLIIVPGLAFDNNGGRLGYGGGFYDAFLEKNSKAETIALCYDFQLLEYIPMDEHDIRVKKIISK</sequence>
<protein>
    <submittedName>
        <fullName evidence="1">5-formyltetrahydrofolate cyclo-ligase</fullName>
    </submittedName>
</protein>
<accession>A0ACB5R626</accession>
<comment type="caution">
    <text evidence="1">The sequence shown here is derived from an EMBL/GenBank/DDBJ whole genome shotgun (WGS) entry which is preliminary data.</text>
</comment>
<name>A0ACB5R626_9CLOT</name>
<evidence type="ECO:0000313" key="2">
    <source>
        <dbReference type="Proteomes" id="UP001058074"/>
    </source>
</evidence>